<dbReference type="RefSeq" id="WP_174494936.1">
    <property type="nucleotide sequence ID" value="NZ_CADDWK010000002.1"/>
</dbReference>
<keyword evidence="3" id="KW-0436">Ligase</keyword>
<keyword evidence="1" id="KW-0547">Nucleotide-binding</keyword>
<dbReference type="Pfam" id="PF08443">
    <property type="entry name" value="RimK"/>
    <property type="match status" value="1"/>
</dbReference>
<dbReference type="GO" id="GO:0005737">
    <property type="term" value="C:cytoplasm"/>
    <property type="evidence" value="ECO:0007669"/>
    <property type="project" value="TreeGrafter"/>
</dbReference>
<accession>A0A841Q217</accession>
<comment type="caution">
    <text evidence="3">The sequence shown here is derived from an EMBL/GenBank/DDBJ whole genome shotgun (WGS) entry which is preliminary data.</text>
</comment>
<dbReference type="PANTHER" id="PTHR21621">
    <property type="entry name" value="RIBOSOMAL PROTEIN S6 MODIFICATION PROTEIN"/>
    <property type="match status" value="1"/>
</dbReference>
<dbReference type="GO" id="GO:0005524">
    <property type="term" value="F:ATP binding"/>
    <property type="evidence" value="ECO:0007669"/>
    <property type="project" value="UniProtKB-UniRule"/>
</dbReference>
<dbReference type="GO" id="GO:0046872">
    <property type="term" value="F:metal ion binding"/>
    <property type="evidence" value="ECO:0007669"/>
    <property type="project" value="InterPro"/>
</dbReference>
<evidence type="ECO:0000256" key="1">
    <source>
        <dbReference type="PROSITE-ProRule" id="PRU00409"/>
    </source>
</evidence>
<dbReference type="PROSITE" id="PS50975">
    <property type="entry name" value="ATP_GRASP"/>
    <property type="match status" value="1"/>
</dbReference>
<dbReference type="EC" id="6.3.2.-" evidence="3"/>
<dbReference type="Gene3D" id="3.30.470.20">
    <property type="entry name" value="ATP-grasp fold, B domain"/>
    <property type="match status" value="1"/>
</dbReference>
<evidence type="ECO:0000259" key="2">
    <source>
        <dbReference type="PROSITE" id="PS50975"/>
    </source>
</evidence>
<organism evidence="3 4">
    <name type="scientific">Salirhabdus euzebyi</name>
    <dbReference type="NCBI Taxonomy" id="394506"/>
    <lineage>
        <taxon>Bacteria</taxon>
        <taxon>Bacillati</taxon>
        <taxon>Bacillota</taxon>
        <taxon>Bacilli</taxon>
        <taxon>Bacillales</taxon>
        <taxon>Bacillaceae</taxon>
        <taxon>Salirhabdus</taxon>
    </lineage>
</organism>
<dbReference type="AlphaFoldDB" id="A0A841Q217"/>
<feature type="domain" description="ATP-grasp" evidence="2">
    <location>
        <begin position="75"/>
        <end position="256"/>
    </location>
</feature>
<evidence type="ECO:0000313" key="3">
    <source>
        <dbReference type="EMBL" id="MBB6452402.1"/>
    </source>
</evidence>
<keyword evidence="4" id="KW-1185">Reference proteome</keyword>
<gene>
    <name evidence="3" type="ORF">HNQ94_000847</name>
</gene>
<keyword evidence="3" id="KW-0687">Ribonucleoprotein</keyword>
<proteinExistence type="predicted"/>
<name>A0A841Q217_9BACI</name>
<sequence>MKFVSFNPFRTLGIPGVLYIKPEHTFKEIEAIRHADYLLFPETWQTNSLVYGLKKNIFPSIETIQLGFSKIEMTRALWTVAPEHVPYTEILANTDSNRAAILETFPFPFVGKEPRSSMGKGVYLIESKEDFIEYAEKVDVLYVQEYLENDDRDMRVCIVGDEIVTAYWRIGTNGAFLHNIAQGGDICYDFIPQEALDLVLKVSKELNINHAGFDIIFSNGRFYILEFNVLFGNQGIREQGILIEQKIYEYLIKTSTPPFPTVPTSPLQGIS</sequence>
<protein>
    <submittedName>
        <fullName evidence="3">Ribosomal protein S6--L-glutamate ligase</fullName>
        <ecNumber evidence="3">6.3.2.-</ecNumber>
    </submittedName>
</protein>
<keyword evidence="1" id="KW-0067">ATP-binding</keyword>
<dbReference type="SUPFAM" id="SSF56059">
    <property type="entry name" value="Glutathione synthetase ATP-binding domain-like"/>
    <property type="match status" value="1"/>
</dbReference>
<dbReference type="Proteomes" id="UP000581688">
    <property type="component" value="Unassembled WGS sequence"/>
</dbReference>
<dbReference type="EMBL" id="JACHGH010000002">
    <property type="protein sequence ID" value="MBB6452402.1"/>
    <property type="molecule type" value="Genomic_DNA"/>
</dbReference>
<keyword evidence="3" id="KW-0689">Ribosomal protein</keyword>
<evidence type="ECO:0000313" key="4">
    <source>
        <dbReference type="Proteomes" id="UP000581688"/>
    </source>
</evidence>
<dbReference type="GO" id="GO:0005840">
    <property type="term" value="C:ribosome"/>
    <property type="evidence" value="ECO:0007669"/>
    <property type="project" value="UniProtKB-KW"/>
</dbReference>
<dbReference type="PANTHER" id="PTHR21621:SF0">
    <property type="entry name" value="BETA-CITRYLGLUTAMATE SYNTHASE B-RELATED"/>
    <property type="match status" value="1"/>
</dbReference>
<dbReference type="GO" id="GO:0016879">
    <property type="term" value="F:ligase activity, forming carbon-nitrogen bonds"/>
    <property type="evidence" value="ECO:0007669"/>
    <property type="project" value="TreeGrafter"/>
</dbReference>
<dbReference type="InterPro" id="IPR013651">
    <property type="entry name" value="ATP-grasp_RimK-type"/>
</dbReference>
<reference evidence="3 4" key="1">
    <citation type="submission" date="2020-08" db="EMBL/GenBank/DDBJ databases">
        <title>Genomic Encyclopedia of Type Strains, Phase IV (KMG-IV): sequencing the most valuable type-strain genomes for metagenomic binning, comparative biology and taxonomic classification.</title>
        <authorList>
            <person name="Goeker M."/>
        </authorList>
    </citation>
    <scope>NUCLEOTIDE SEQUENCE [LARGE SCALE GENOMIC DNA]</scope>
    <source>
        <strain evidence="3 4">DSM 19612</strain>
    </source>
</reference>
<dbReference type="InterPro" id="IPR011761">
    <property type="entry name" value="ATP-grasp"/>
</dbReference>